<evidence type="ECO:0000256" key="2">
    <source>
        <dbReference type="ARBA" id="ARBA00022964"/>
    </source>
</evidence>
<comment type="cofactor">
    <cofactor evidence="1">
        <name>Fe(2+)</name>
        <dbReference type="ChEBI" id="CHEBI:29033"/>
    </cofactor>
</comment>
<dbReference type="Gene3D" id="3.10.180.50">
    <property type="match status" value="1"/>
</dbReference>
<dbReference type="GO" id="GO:0051213">
    <property type="term" value="F:dioxygenase activity"/>
    <property type="evidence" value="ECO:0007669"/>
    <property type="project" value="UniProtKB-KW"/>
</dbReference>
<dbReference type="InterPro" id="IPR009770">
    <property type="entry name" value="HGLS"/>
</dbReference>
<dbReference type="EMBL" id="BMHK01000017">
    <property type="protein sequence ID" value="GGC06159.1"/>
    <property type="molecule type" value="Genomic_DNA"/>
</dbReference>
<keyword evidence="9" id="KW-1185">Reference proteome</keyword>
<evidence type="ECO:0000256" key="5">
    <source>
        <dbReference type="ARBA" id="ARBA00035013"/>
    </source>
</evidence>
<reference evidence="8" key="1">
    <citation type="journal article" date="2014" name="Int. J. Syst. Evol. Microbiol.">
        <title>Complete genome sequence of Corynebacterium casei LMG S-19264T (=DSM 44701T), isolated from a smear-ripened cheese.</title>
        <authorList>
            <consortium name="US DOE Joint Genome Institute (JGI-PGF)"/>
            <person name="Walter F."/>
            <person name="Albersmeier A."/>
            <person name="Kalinowski J."/>
            <person name="Ruckert C."/>
        </authorList>
    </citation>
    <scope>NUCLEOTIDE SEQUENCE</scope>
    <source>
        <strain evidence="8">CGMCC 1.15095</strain>
    </source>
</reference>
<proteinExistence type="inferred from homology"/>
<evidence type="ECO:0000256" key="3">
    <source>
        <dbReference type="ARBA" id="ARBA00023002"/>
    </source>
</evidence>
<dbReference type="AlphaFoldDB" id="A0A916TTD1"/>
<dbReference type="SMART" id="SM01150">
    <property type="entry name" value="DUF1338"/>
    <property type="match status" value="1"/>
</dbReference>
<evidence type="ECO:0000313" key="8">
    <source>
        <dbReference type="EMBL" id="GGC06159.1"/>
    </source>
</evidence>
<keyword evidence="3" id="KW-0560">Oxidoreductase</keyword>
<comment type="caution">
    <text evidence="8">The sequence shown here is derived from an EMBL/GenBank/DDBJ whole genome shotgun (WGS) entry which is preliminary data.</text>
</comment>
<protein>
    <recommendedName>
        <fullName evidence="6">2-oxoadipate dioxygenase/decarboxylase</fullName>
        <ecNumber evidence="6">1.13.11.93</ecNumber>
    </recommendedName>
    <alternativeName>
        <fullName evidence="7">2-hydroxyglutarate synthase</fullName>
    </alternativeName>
</protein>
<comment type="similarity">
    <text evidence="5">Belongs to the 2-oxoadipate dioxygenase/decarboxylase family.</text>
</comment>
<gene>
    <name evidence="8" type="ORF">GCM10011494_26000</name>
</gene>
<dbReference type="EC" id="1.13.11.93" evidence="6"/>
<evidence type="ECO:0000256" key="6">
    <source>
        <dbReference type="ARBA" id="ARBA00035023"/>
    </source>
</evidence>
<organism evidence="8 9">
    <name type="scientific">Novosphingobium endophyticum</name>
    <dbReference type="NCBI Taxonomy" id="1955250"/>
    <lineage>
        <taxon>Bacteria</taxon>
        <taxon>Pseudomonadati</taxon>
        <taxon>Pseudomonadota</taxon>
        <taxon>Alphaproteobacteria</taxon>
        <taxon>Sphingomonadales</taxon>
        <taxon>Sphingomonadaceae</taxon>
        <taxon>Novosphingobium</taxon>
    </lineage>
</organism>
<evidence type="ECO:0000256" key="7">
    <source>
        <dbReference type="ARBA" id="ARBA00035045"/>
    </source>
</evidence>
<accession>A0A916TTD1</accession>
<evidence type="ECO:0000313" key="9">
    <source>
        <dbReference type="Proteomes" id="UP000608154"/>
    </source>
</evidence>
<dbReference type="Proteomes" id="UP000608154">
    <property type="component" value="Unassembled WGS sequence"/>
</dbReference>
<sequence length="343" mass="37222">MVPARSAPANQHETLFRLLAAATDERRAAFALTTLAIDPALGGTSDRPVRAQVAMALNAALFLDLLDRVPTAARYVAALREKGETVVFDHGALRTIDGETGALPAGFRAFTRFLTPLGYEVGGLYPLPRLRMTGRALVHHDLPETVPQFFVSELHVSELPEPAQAAARRVFDQSRDPLGAAERAALGVLERQGSCSLEEGATIVTGALRAFERQHPAPALADYEALFEHSREAAWIATEGNAFNHATTRVADVDALAEELRQAGYPMKPDVEVSQNGRVRQTAILADKVQRPFRLTDGSEVLREVPGSFYEFITRDVDPATGRLDLTFDSGNATGIFAVTRQP</sequence>
<evidence type="ECO:0000256" key="1">
    <source>
        <dbReference type="ARBA" id="ARBA00001954"/>
    </source>
</evidence>
<reference evidence="8" key="2">
    <citation type="submission" date="2020-09" db="EMBL/GenBank/DDBJ databases">
        <authorList>
            <person name="Sun Q."/>
            <person name="Zhou Y."/>
        </authorList>
    </citation>
    <scope>NUCLEOTIDE SEQUENCE</scope>
    <source>
        <strain evidence="8">CGMCC 1.15095</strain>
    </source>
</reference>
<keyword evidence="4" id="KW-0408">Iron</keyword>
<evidence type="ECO:0000256" key="4">
    <source>
        <dbReference type="ARBA" id="ARBA00023004"/>
    </source>
</evidence>
<dbReference type="PANTHER" id="PTHR31136:SF5">
    <property type="entry name" value="2-OXOADIPATE DIOXYGENASE_DECARBOXYLASE, CHLOROPLASTIC"/>
    <property type="match status" value="1"/>
</dbReference>
<name>A0A916TTD1_9SPHN</name>
<keyword evidence="2" id="KW-0223">Dioxygenase</keyword>
<dbReference type="Pfam" id="PF07063">
    <property type="entry name" value="HGLS"/>
    <property type="match status" value="1"/>
</dbReference>
<dbReference type="RefSeq" id="WP_188771980.1">
    <property type="nucleotide sequence ID" value="NZ_BMHK01000017.1"/>
</dbReference>
<dbReference type="PANTHER" id="PTHR31136">
    <property type="entry name" value="DUF1338 DOMAIN-CONTAINING PROTEIN"/>
    <property type="match status" value="1"/>
</dbReference>